<proteinExistence type="predicted"/>
<dbReference type="InterPro" id="IPR001173">
    <property type="entry name" value="Glyco_trans_2-like"/>
</dbReference>
<protein>
    <submittedName>
        <fullName evidence="2">Glycosyltransferase family 2 protein</fullName>
    </submittedName>
</protein>
<sequence length="427" mass="47502">MISISSPVWSRSDRTARNSDSARLRFGITTESRNVSSMNLSRLIELDTNPLPLPEFHQGRKPGGAQTRRLAAFRRNRLAARAAKSRMRRPSRPCWTDRDRISRVDLFDGRPMTEAQQSHDVAAKRPYFSIIIPAYNRADKIGRTLQSCLAQTDPDFEIVVVDDGSKDATAEAAEAVGDPRIRVVRQANAGASAARNRGGAEARGDYLAFLDSDDEFLPDKLARVRAAIMATPGGAPAVWYSPLYFHRSDENRMVKPDRAIGPNEPVGDYLFAADGLMQTSTLVVPRGLFAQVSFDTSLRCLEDLDLCLRLEEAGAKFHMLPEPLVIWYDEQAEGRLSYTTRPEEVADWARQQAPRLTPKAESGFLARFLVPEIARAKPRKAMSILRRAVATGALSSKRAAAILFRGLAPATYRRLRDSIVKVRHGRS</sequence>
<dbReference type="InterPro" id="IPR029044">
    <property type="entry name" value="Nucleotide-diphossugar_trans"/>
</dbReference>
<dbReference type="Proteomes" id="UP000321562">
    <property type="component" value="Unassembled WGS sequence"/>
</dbReference>
<dbReference type="PANTHER" id="PTHR43685:SF2">
    <property type="entry name" value="GLYCOSYLTRANSFERASE 2-LIKE DOMAIN-CONTAINING PROTEIN"/>
    <property type="match status" value="1"/>
</dbReference>
<dbReference type="Pfam" id="PF00535">
    <property type="entry name" value="Glycos_transf_2"/>
    <property type="match status" value="1"/>
</dbReference>
<dbReference type="InterPro" id="IPR050834">
    <property type="entry name" value="Glycosyltransf_2"/>
</dbReference>
<comment type="caution">
    <text evidence="2">The sequence shown here is derived from an EMBL/GenBank/DDBJ whole genome shotgun (WGS) entry which is preliminary data.</text>
</comment>
<dbReference type="OrthoDB" id="6653642at2"/>
<feature type="domain" description="Glycosyltransferase 2-like" evidence="1">
    <location>
        <begin position="129"/>
        <end position="230"/>
    </location>
</feature>
<dbReference type="Gene3D" id="3.90.550.10">
    <property type="entry name" value="Spore Coat Polysaccharide Biosynthesis Protein SpsA, Chain A"/>
    <property type="match status" value="1"/>
</dbReference>
<dbReference type="PANTHER" id="PTHR43685">
    <property type="entry name" value="GLYCOSYLTRANSFERASE"/>
    <property type="match status" value="1"/>
</dbReference>
<evidence type="ECO:0000313" key="3">
    <source>
        <dbReference type="Proteomes" id="UP000321562"/>
    </source>
</evidence>
<keyword evidence="3" id="KW-1185">Reference proteome</keyword>
<dbReference type="GO" id="GO:0016740">
    <property type="term" value="F:transferase activity"/>
    <property type="evidence" value="ECO:0007669"/>
    <property type="project" value="UniProtKB-KW"/>
</dbReference>
<gene>
    <name evidence="2" type="ORF">FQV27_14020</name>
</gene>
<name>A0A5C6S026_9RHOB</name>
<organism evidence="2 3">
    <name type="scientific">Paracoccus aurantiacus</name>
    <dbReference type="NCBI Taxonomy" id="2599412"/>
    <lineage>
        <taxon>Bacteria</taxon>
        <taxon>Pseudomonadati</taxon>
        <taxon>Pseudomonadota</taxon>
        <taxon>Alphaproteobacteria</taxon>
        <taxon>Rhodobacterales</taxon>
        <taxon>Paracoccaceae</taxon>
        <taxon>Paracoccus</taxon>
    </lineage>
</organism>
<dbReference type="SUPFAM" id="SSF53448">
    <property type="entry name" value="Nucleotide-diphospho-sugar transferases"/>
    <property type="match status" value="1"/>
</dbReference>
<reference evidence="2 3" key="1">
    <citation type="submission" date="2019-08" db="EMBL/GenBank/DDBJ databases">
        <authorList>
            <person name="Ye J."/>
        </authorList>
    </citation>
    <scope>NUCLEOTIDE SEQUENCE [LARGE SCALE GENOMIC DNA]</scope>
    <source>
        <strain evidence="2 3">TK008</strain>
    </source>
</reference>
<dbReference type="AlphaFoldDB" id="A0A5C6S026"/>
<accession>A0A5C6S026</accession>
<dbReference type="EMBL" id="VOPL01000006">
    <property type="protein sequence ID" value="TXB67717.1"/>
    <property type="molecule type" value="Genomic_DNA"/>
</dbReference>
<dbReference type="CDD" id="cd00761">
    <property type="entry name" value="Glyco_tranf_GTA_type"/>
    <property type="match status" value="1"/>
</dbReference>
<evidence type="ECO:0000313" key="2">
    <source>
        <dbReference type="EMBL" id="TXB67717.1"/>
    </source>
</evidence>
<keyword evidence="2" id="KW-0808">Transferase</keyword>
<evidence type="ECO:0000259" key="1">
    <source>
        <dbReference type="Pfam" id="PF00535"/>
    </source>
</evidence>